<accession>A0A939T8Q7</accession>
<dbReference type="Gene3D" id="3.40.50.1820">
    <property type="entry name" value="alpha/beta hydrolase"/>
    <property type="match status" value="1"/>
</dbReference>
<organism evidence="2 3">
    <name type="scientific">Actinomadura barringtoniae</name>
    <dbReference type="NCBI Taxonomy" id="1427535"/>
    <lineage>
        <taxon>Bacteria</taxon>
        <taxon>Bacillati</taxon>
        <taxon>Actinomycetota</taxon>
        <taxon>Actinomycetes</taxon>
        <taxon>Streptosporangiales</taxon>
        <taxon>Thermomonosporaceae</taxon>
        <taxon>Actinomadura</taxon>
    </lineage>
</organism>
<proteinExistence type="predicted"/>
<comment type="caution">
    <text evidence="2">The sequence shown here is derived from an EMBL/GenBank/DDBJ whole genome shotgun (WGS) entry which is preliminary data.</text>
</comment>
<dbReference type="Pfam" id="PF02597">
    <property type="entry name" value="ThiS"/>
    <property type="match status" value="1"/>
</dbReference>
<dbReference type="PANTHER" id="PTHR43037:SF1">
    <property type="entry name" value="BLL1128 PROTEIN"/>
    <property type="match status" value="1"/>
</dbReference>
<evidence type="ECO:0000313" key="3">
    <source>
        <dbReference type="Proteomes" id="UP000669179"/>
    </source>
</evidence>
<protein>
    <submittedName>
        <fullName evidence="2">MoaD/ThiS family protein</fullName>
    </submittedName>
</protein>
<dbReference type="PANTHER" id="PTHR43037">
    <property type="entry name" value="UNNAMED PRODUCT-RELATED"/>
    <property type="match status" value="1"/>
</dbReference>
<gene>
    <name evidence="2" type="ORF">J4573_40420</name>
</gene>
<dbReference type="RefSeq" id="WP_208261434.1">
    <property type="nucleotide sequence ID" value="NZ_JAGEOJ010000020.1"/>
</dbReference>
<dbReference type="EMBL" id="JAGEOJ010000020">
    <property type="protein sequence ID" value="MBO2453414.1"/>
    <property type="molecule type" value="Genomic_DNA"/>
</dbReference>
<dbReference type="InterPro" id="IPR003749">
    <property type="entry name" value="ThiS/MoaD-like"/>
</dbReference>
<dbReference type="InterPro" id="IPR050955">
    <property type="entry name" value="Plant_Biomass_Hydrol_Est"/>
</dbReference>
<name>A0A939T8Q7_9ACTN</name>
<keyword evidence="3" id="KW-1185">Reference proteome</keyword>
<dbReference type="AlphaFoldDB" id="A0A939T8Q7"/>
<dbReference type="Proteomes" id="UP000669179">
    <property type="component" value="Unassembled WGS sequence"/>
</dbReference>
<keyword evidence="1" id="KW-0732">Signal</keyword>
<evidence type="ECO:0000256" key="1">
    <source>
        <dbReference type="ARBA" id="ARBA00022729"/>
    </source>
</evidence>
<reference evidence="2" key="1">
    <citation type="submission" date="2021-03" db="EMBL/GenBank/DDBJ databases">
        <authorList>
            <person name="Kanchanasin P."/>
            <person name="Saeng-In P."/>
            <person name="Phongsopitanun W."/>
            <person name="Yuki M."/>
            <person name="Kudo T."/>
            <person name="Ohkuma M."/>
            <person name="Tanasupawat S."/>
        </authorList>
    </citation>
    <scope>NUCLEOTIDE SEQUENCE</scope>
    <source>
        <strain evidence="2">GKU 128</strain>
    </source>
</reference>
<sequence>MESDGTVISDELTVDGLARGFTIRPPNGPSADGPRPLVLVLHGNHPDEGAGSRMMRELTTFDDQADARGWVVVYPDGHSGNWADGRGVTTAEEAGVDDVAFLSALINHMAAHHGTWPDRTVVAGASNGAFMAHRLALAAGDQVAVLAAVAGTLPVALHEVRPAHAVSALLMHGTADEIAPIGGGYSRHRGPNGELRGRTVSLDATAERWRTIDRCPAPGPDGTRETEFSIRTTAAGGVGGTQVATWQVLGDGHGWPTMREFDAAEEICRFAEPLLLPAAARRL</sequence>
<dbReference type="InterPro" id="IPR029058">
    <property type="entry name" value="AB_hydrolase_fold"/>
</dbReference>
<evidence type="ECO:0000313" key="2">
    <source>
        <dbReference type="EMBL" id="MBO2453414.1"/>
    </source>
</evidence>
<dbReference type="SUPFAM" id="SSF53474">
    <property type="entry name" value="alpha/beta-Hydrolases"/>
    <property type="match status" value="1"/>
</dbReference>